<reference evidence="4" key="1">
    <citation type="submission" date="2021-07" db="EMBL/GenBank/DDBJ databases">
        <title>Aureisphaera sp. CAU 1614 isolated from sea sediment.</title>
        <authorList>
            <person name="Kim W."/>
        </authorList>
    </citation>
    <scope>NUCLEOTIDE SEQUENCE</scope>
    <source>
        <strain evidence="4">CAU 1614</strain>
    </source>
</reference>
<dbReference type="EMBL" id="JAHWDP010000003">
    <property type="protein sequence ID" value="MBW2938327.1"/>
    <property type="molecule type" value="Genomic_DNA"/>
</dbReference>
<keyword evidence="1 2" id="KW-0697">Rotamase</keyword>
<comment type="similarity">
    <text evidence="2">Belongs to the FKBP-type PPIase family.</text>
</comment>
<name>A0A9X1JZA6_9FLAO</name>
<gene>
    <name evidence="4" type="primary">gldI</name>
    <name evidence="4" type="ORF">KXJ69_09435</name>
</gene>
<dbReference type="InterPro" id="IPR001179">
    <property type="entry name" value="PPIase_FKBP_dom"/>
</dbReference>
<dbReference type="AlphaFoldDB" id="A0A9X1JZA6"/>
<dbReference type="PROSITE" id="PS50059">
    <property type="entry name" value="FKBP_PPIASE"/>
    <property type="match status" value="1"/>
</dbReference>
<feature type="domain" description="PPIase FKBP-type" evidence="3">
    <location>
        <begin position="89"/>
        <end position="178"/>
    </location>
</feature>
<dbReference type="RefSeq" id="WP_219052841.1">
    <property type="nucleotide sequence ID" value="NZ_JAHWDP010000003.1"/>
</dbReference>
<sequence length="183" mass="20596">MFRNLLIISILLSVIACKSPEARRPIKSASGSFIKESVERNKKLIEEEEALIATYMEKEDTIDYIASESGFWYYYNVQDTISTQLAELGDDVTFTYDIKHLDGETILSETENGIQKYKVDQTNQALISGIRDGIKLMKAGETITFLFPSHKAYGYYGIENKLGTNVPVQSTVTLKSINSTENN</sequence>
<evidence type="ECO:0000259" key="3">
    <source>
        <dbReference type="PROSITE" id="PS50059"/>
    </source>
</evidence>
<comment type="catalytic activity">
    <reaction evidence="1 2">
        <text>[protein]-peptidylproline (omega=180) = [protein]-peptidylproline (omega=0)</text>
        <dbReference type="Rhea" id="RHEA:16237"/>
        <dbReference type="Rhea" id="RHEA-COMP:10747"/>
        <dbReference type="Rhea" id="RHEA-COMP:10748"/>
        <dbReference type="ChEBI" id="CHEBI:83833"/>
        <dbReference type="ChEBI" id="CHEBI:83834"/>
        <dbReference type="EC" id="5.2.1.8"/>
    </reaction>
</comment>
<protein>
    <recommendedName>
        <fullName evidence="2">Peptidyl-prolyl cis-trans isomerase</fullName>
        <ecNumber evidence="2">5.2.1.8</ecNumber>
    </recommendedName>
</protein>
<evidence type="ECO:0000256" key="2">
    <source>
        <dbReference type="RuleBase" id="RU003915"/>
    </source>
</evidence>
<dbReference type="GO" id="GO:0003755">
    <property type="term" value="F:peptidyl-prolyl cis-trans isomerase activity"/>
    <property type="evidence" value="ECO:0007669"/>
    <property type="project" value="UniProtKB-UniRule"/>
</dbReference>
<evidence type="ECO:0000313" key="4">
    <source>
        <dbReference type="EMBL" id="MBW2938327.1"/>
    </source>
</evidence>
<dbReference type="PROSITE" id="PS51257">
    <property type="entry name" value="PROKAR_LIPOPROTEIN"/>
    <property type="match status" value="1"/>
</dbReference>
<evidence type="ECO:0000256" key="1">
    <source>
        <dbReference type="PROSITE-ProRule" id="PRU00277"/>
    </source>
</evidence>
<dbReference type="Pfam" id="PF00254">
    <property type="entry name" value="FKBP_C"/>
    <property type="match status" value="1"/>
</dbReference>
<keyword evidence="5" id="KW-1185">Reference proteome</keyword>
<comment type="caution">
    <text evidence="4">The sequence shown here is derived from an EMBL/GenBank/DDBJ whole genome shotgun (WGS) entry which is preliminary data.</text>
</comment>
<accession>A0A9X1JZA6</accession>
<keyword evidence="1 2" id="KW-0413">Isomerase</keyword>
<dbReference type="InterPro" id="IPR019869">
    <property type="entry name" value="Motility-assoc_PPIase_GldI"/>
</dbReference>
<dbReference type="NCBIfam" id="TIGR03516">
    <property type="entry name" value="ppisom_GldI"/>
    <property type="match status" value="1"/>
</dbReference>
<proteinExistence type="inferred from homology"/>
<dbReference type="Proteomes" id="UP001138686">
    <property type="component" value="Unassembled WGS sequence"/>
</dbReference>
<evidence type="ECO:0000313" key="5">
    <source>
        <dbReference type="Proteomes" id="UP001138686"/>
    </source>
</evidence>
<dbReference type="EC" id="5.2.1.8" evidence="2"/>
<organism evidence="4 5">
    <name type="scientific">Halomarinibacterium sedimenti</name>
    <dbReference type="NCBI Taxonomy" id="2857106"/>
    <lineage>
        <taxon>Bacteria</taxon>
        <taxon>Pseudomonadati</taxon>
        <taxon>Bacteroidota</taxon>
        <taxon>Flavobacteriia</taxon>
        <taxon>Flavobacteriales</taxon>
        <taxon>Flavobacteriaceae</taxon>
        <taxon>Halomarinibacterium</taxon>
    </lineage>
</organism>